<accession>D4YL05</accession>
<dbReference type="STRING" id="585530.HMPREF0183_0615"/>
<dbReference type="EMBL" id="ADNU01000018">
    <property type="protein sequence ID" value="EFG48099.1"/>
    <property type="molecule type" value="Genomic_DNA"/>
</dbReference>
<reference evidence="2 3" key="1">
    <citation type="submission" date="2010-04" db="EMBL/GenBank/DDBJ databases">
        <authorList>
            <person name="Qin X."/>
            <person name="Bachman B."/>
            <person name="Battles P."/>
            <person name="Bell A."/>
            <person name="Bess C."/>
            <person name="Bickham C."/>
            <person name="Chaboub L."/>
            <person name="Chen D."/>
            <person name="Coyle M."/>
            <person name="Deiros D.R."/>
            <person name="Dinh H."/>
            <person name="Forbes L."/>
            <person name="Fowler G."/>
            <person name="Francisco L."/>
            <person name="Fu Q."/>
            <person name="Gubbala S."/>
            <person name="Hale W."/>
            <person name="Han Y."/>
            <person name="Hemphill L."/>
            <person name="Highlander S.K."/>
            <person name="Hirani K."/>
            <person name="Hogues M."/>
            <person name="Jackson L."/>
            <person name="Jakkamsetti A."/>
            <person name="Javaid M."/>
            <person name="Jiang H."/>
            <person name="Korchina V."/>
            <person name="Kovar C."/>
            <person name="Lara F."/>
            <person name="Lee S."/>
            <person name="Mata R."/>
            <person name="Mathew T."/>
            <person name="Moen C."/>
            <person name="Morales K."/>
            <person name="Munidasa M."/>
            <person name="Nazareth L."/>
            <person name="Ngo R."/>
            <person name="Nguyen L."/>
            <person name="Okwuonu G."/>
            <person name="Ongeri F."/>
            <person name="Patil S."/>
            <person name="Petrosino J."/>
            <person name="Pham C."/>
            <person name="Pham P."/>
            <person name="Pu L.-L."/>
            <person name="Puazo M."/>
            <person name="Raj R."/>
            <person name="Reid J."/>
            <person name="Rouhana J."/>
            <person name="Saada N."/>
            <person name="Shang Y."/>
            <person name="Simmons D."/>
            <person name="Thornton R."/>
            <person name="Warren J."/>
            <person name="Weissenberger G."/>
            <person name="Zhang J."/>
            <person name="Zhang L."/>
            <person name="Zhou C."/>
            <person name="Zhu D."/>
            <person name="Muzny D."/>
            <person name="Worley K."/>
            <person name="Gibbs R."/>
        </authorList>
    </citation>
    <scope>NUCLEOTIDE SEQUENCE [LARGE SCALE GENOMIC DNA]</scope>
    <source>
        <strain evidence="2 3">ATCC 49030</strain>
    </source>
</reference>
<dbReference type="Proteomes" id="UP000005714">
    <property type="component" value="Unassembled WGS sequence"/>
</dbReference>
<dbReference type="eggNOG" id="COG1520">
    <property type="taxonomic scope" value="Bacteria"/>
</dbReference>
<dbReference type="AlphaFoldDB" id="D4YL05"/>
<name>D4YL05_9MICO</name>
<organism evidence="2 3">
    <name type="scientific">Brevibacterium mcbrellneri ATCC 49030</name>
    <dbReference type="NCBI Taxonomy" id="585530"/>
    <lineage>
        <taxon>Bacteria</taxon>
        <taxon>Bacillati</taxon>
        <taxon>Actinomycetota</taxon>
        <taxon>Actinomycetes</taxon>
        <taxon>Micrococcales</taxon>
        <taxon>Brevibacteriaceae</taxon>
        <taxon>Brevibacterium</taxon>
    </lineage>
</organism>
<keyword evidence="3" id="KW-1185">Reference proteome</keyword>
<evidence type="ECO:0000313" key="2">
    <source>
        <dbReference type="EMBL" id="EFG48099.1"/>
    </source>
</evidence>
<sequence length="182" mass="20139">MWLSAMAAIAVVALLITVGVVLLGPNKGVEPTPPQGKPATKSDDAPSSPDEPESTNEQAKSELETIVSDSKSELSALEEKWVVQLSAKQPNDNAGDEEWDYSKILKEYQDNEKTYGTLAMLKSEDWSSFRVKDYWVTVIPTGYDSPEPALKKCEEFKLDRDNCFAKRLSHTKGPDGSTKLRD</sequence>
<feature type="region of interest" description="Disordered" evidence="1">
    <location>
        <begin position="28"/>
        <end position="68"/>
    </location>
</feature>
<evidence type="ECO:0000256" key="1">
    <source>
        <dbReference type="SAM" id="MobiDB-lite"/>
    </source>
</evidence>
<evidence type="ECO:0000313" key="3">
    <source>
        <dbReference type="Proteomes" id="UP000005714"/>
    </source>
</evidence>
<comment type="caution">
    <text evidence="2">The sequence shown here is derived from an EMBL/GenBank/DDBJ whole genome shotgun (WGS) entry which is preliminary data.</text>
</comment>
<gene>
    <name evidence="2" type="ORF">HMPREF0183_0615</name>
</gene>
<proteinExistence type="predicted"/>
<protein>
    <submittedName>
        <fullName evidence="2">Uncharacterized protein</fullName>
    </submittedName>
</protein>